<evidence type="ECO:0000256" key="1">
    <source>
        <dbReference type="ARBA" id="ARBA00004123"/>
    </source>
</evidence>
<gene>
    <name evidence="9" type="ORF">UCRPC4_g05332</name>
</gene>
<dbReference type="GO" id="GO:0008270">
    <property type="term" value="F:zinc ion binding"/>
    <property type="evidence" value="ECO:0007669"/>
    <property type="project" value="InterPro"/>
</dbReference>
<dbReference type="Pfam" id="PF04082">
    <property type="entry name" value="Fungal_trans"/>
    <property type="match status" value="1"/>
</dbReference>
<feature type="domain" description="Xylanolytic transcriptional activator regulatory" evidence="8">
    <location>
        <begin position="171"/>
        <end position="244"/>
    </location>
</feature>
<reference evidence="9 10" key="1">
    <citation type="submission" date="2015-05" db="EMBL/GenBank/DDBJ databases">
        <title>Distinctive expansion of gene families associated with plant cell wall degradation and secondary metabolism in the genomes of grapevine trunk pathogens.</title>
        <authorList>
            <person name="Lawrence D.P."/>
            <person name="Travadon R."/>
            <person name="Rolshausen P.E."/>
            <person name="Baumgartner K."/>
        </authorList>
    </citation>
    <scope>NUCLEOTIDE SEQUENCE [LARGE SCALE GENOMIC DNA]</scope>
    <source>
        <strain evidence="9">UCRPC4</strain>
    </source>
</reference>
<proteinExistence type="predicted"/>
<evidence type="ECO:0000256" key="4">
    <source>
        <dbReference type="ARBA" id="ARBA00022989"/>
    </source>
</evidence>
<dbReference type="CDD" id="cd12148">
    <property type="entry name" value="fungal_TF_MHR"/>
    <property type="match status" value="1"/>
</dbReference>
<dbReference type="GO" id="GO:0016020">
    <property type="term" value="C:membrane"/>
    <property type="evidence" value="ECO:0007669"/>
    <property type="project" value="UniProtKB-SubCell"/>
</dbReference>
<accession>A0A0G2E4Q2</accession>
<evidence type="ECO:0000313" key="10">
    <source>
        <dbReference type="Proteomes" id="UP000053317"/>
    </source>
</evidence>
<keyword evidence="10" id="KW-1185">Reference proteome</keyword>
<dbReference type="InterPro" id="IPR045863">
    <property type="entry name" value="CorA_TM1_TM2"/>
</dbReference>
<evidence type="ECO:0000313" key="9">
    <source>
        <dbReference type="EMBL" id="KKY17699.1"/>
    </source>
</evidence>
<evidence type="ECO:0000256" key="5">
    <source>
        <dbReference type="ARBA" id="ARBA00023136"/>
    </source>
</evidence>
<reference evidence="9 10" key="2">
    <citation type="submission" date="2015-05" db="EMBL/GenBank/DDBJ databases">
        <authorList>
            <person name="Morales-Cruz A."/>
            <person name="Amrine K.C."/>
            <person name="Cantu D."/>
        </authorList>
    </citation>
    <scope>NUCLEOTIDE SEQUENCE [LARGE SCALE GENOMIC DNA]</scope>
    <source>
        <strain evidence="9">UCRPC4</strain>
    </source>
</reference>
<evidence type="ECO:0000256" key="3">
    <source>
        <dbReference type="ARBA" id="ARBA00022692"/>
    </source>
</evidence>
<dbReference type="GO" id="GO:0046873">
    <property type="term" value="F:metal ion transmembrane transporter activity"/>
    <property type="evidence" value="ECO:0007669"/>
    <property type="project" value="InterPro"/>
</dbReference>
<dbReference type="OrthoDB" id="3231000at2759"/>
<keyword evidence="3 7" id="KW-0812">Transmembrane</keyword>
<dbReference type="PANTHER" id="PTHR31001:SF85">
    <property type="entry name" value="ZN(II)2CYS6 TRANSCRIPTION FACTOR (EUROFUNG)"/>
    <property type="match status" value="1"/>
</dbReference>
<dbReference type="InterPro" id="IPR007219">
    <property type="entry name" value="XnlR_reg_dom"/>
</dbReference>
<protein>
    <submittedName>
        <fullName evidence="9">Putative fungal specific transcription factor domain-containing protein</fullName>
    </submittedName>
</protein>
<feature type="transmembrane region" description="Helical" evidence="7">
    <location>
        <begin position="1152"/>
        <end position="1174"/>
    </location>
</feature>
<dbReference type="SMART" id="SM00906">
    <property type="entry name" value="Fungal_trans"/>
    <property type="match status" value="1"/>
</dbReference>
<dbReference type="AlphaFoldDB" id="A0A0G2E4Q2"/>
<evidence type="ECO:0000256" key="6">
    <source>
        <dbReference type="ARBA" id="ARBA00023242"/>
    </source>
</evidence>
<feature type="transmembrane region" description="Helical" evidence="7">
    <location>
        <begin position="1119"/>
        <end position="1140"/>
    </location>
</feature>
<dbReference type="GO" id="GO:0006351">
    <property type="term" value="P:DNA-templated transcription"/>
    <property type="evidence" value="ECO:0007669"/>
    <property type="project" value="InterPro"/>
</dbReference>
<dbReference type="GO" id="GO:0005634">
    <property type="term" value="C:nucleus"/>
    <property type="evidence" value="ECO:0007669"/>
    <property type="project" value="UniProtKB-SubCell"/>
</dbReference>
<evidence type="ECO:0000259" key="8">
    <source>
        <dbReference type="SMART" id="SM00906"/>
    </source>
</evidence>
<name>A0A0G2E4Q2_PHACM</name>
<dbReference type="GO" id="GO:0003677">
    <property type="term" value="F:DNA binding"/>
    <property type="evidence" value="ECO:0007669"/>
    <property type="project" value="InterPro"/>
</dbReference>
<dbReference type="Proteomes" id="UP000053317">
    <property type="component" value="Unassembled WGS sequence"/>
</dbReference>
<keyword evidence="5 7" id="KW-0472">Membrane</keyword>
<comment type="caution">
    <text evidence="9">The sequence shown here is derived from an EMBL/GenBank/DDBJ whole genome shotgun (WGS) entry which is preliminary data.</text>
</comment>
<sequence length="1195" mass="135775">MIRVTQSSVNPVTLGMAYSQSLEGVSTEKGDLILGGNSLSLEELRTIHPPAVIMLKLWQTFVENVNPLIKILHAPTMQKRLLDYSTSLDKVAKDEEALLFGIYLTAVQSMSDFECQSLFGQTKSRSIRKYYNATKNALIRAEFMSCPGIVILQAFSLYLLTMRHYTEPGCLWMLTGVAVRLGQRLGLHRDGLELGLLPFETEMRRRLWWALFGMDTTAAEFFGAAWSSRPVLSSTKRPLNINDSDLNPKMRALPAEHVGATEMIFMKLRVDMASFLREAKYERGWFSQGLRDPEIESTQMAAISQFEIQLKEKYFQYCDPNIPLHLFTLSLGQAAFLALKLVAKHPRRYAGEGLMPKSERDEIFNTSIELIQHYLQSISQPYIQPFLWHMNAHFQWHAFAVLVSELCLRVDGEDARIGWDVVERLLVQNPEVVNNQKAALHKAVGTLILKAWAARESHFQKLATTYETPSFVRMFKALKVAAADTSSNGVLNHYIVTTSTGTVEESPMSDGVASSGETALSTLTGDTMVANKFQGQLYNVGLSLVGDKTYTAKVLSFNHSFCDVEQWLPTAHIPNGAMMRYDTEKALRRHSSGFRYRSTPNPTPDGKDNFALPHVGIRDPYEDIGTVYERYTQDEALTRHKSGDARTVFDEGEGPAWLTKGKIQEGYSKFPIPLRKFLAKHDRPYLKYLKRLRHAWPGIGYLAEWMDVSTSPPRVEFLKEEWQIERAKRTHLTVVEYNESSQPTITPIRTSEELYTEFMDSPRDKYDKVNTKIIIVEDLSREVIEVLGSRFDIEPLFFCGQTADYKWYNTRDAWFEAPTLQIIKRARPFYQMEYVQAKYFPTLESKREAERELGKFNVLRRNESDGAQLSHFDDEKSDGGIIRSKLSVWVRPNRVSGNGSQNDPETGTLAIVLVDPSITTGFPLWGGYHDFSGIPRMSEVCESRKVKPFSTFDDLVDRFSQLDPGAIKKIQESPREILRLPLMRIASEWHLAVQYATTRLAQVTWELERPAFLEVDESSETTVQKLNPWRRRLPYMIKIVGQVMSHVTDPKLDMGDEGEKITASNVKSKNSLADLHPDFSELQSQLSDLISQTDKILSFAIGIVSIEESRKGIEQNSNVARLTYIALVFVPLSFLASLFSMTTNLSQMKQTFWVYFAVAIPTSLLLLVLARYGGLADKAVGKKKEKSQKKKKKKT</sequence>
<organism evidence="9 10">
    <name type="scientific">Phaeomoniella chlamydospora</name>
    <name type="common">Phaeoacremonium chlamydosporum</name>
    <dbReference type="NCBI Taxonomy" id="158046"/>
    <lineage>
        <taxon>Eukaryota</taxon>
        <taxon>Fungi</taxon>
        <taxon>Dikarya</taxon>
        <taxon>Ascomycota</taxon>
        <taxon>Pezizomycotina</taxon>
        <taxon>Eurotiomycetes</taxon>
        <taxon>Chaetothyriomycetidae</taxon>
        <taxon>Phaeomoniellales</taxon>
        <taxon>Phaeomoniellaceae</taxon>
        <taxon>Phaeomoniella</taxon>
    </lineage>
</organism>
<comment type="subcellular location">
    <subcellularLocation>
        <location evidence="2">Membrane</location>
        <topology evidence="2">Multi-pass membrane protein</topology>
    </subcellularLocation>
    <subcellularLocation>
        <location evidence="1">Nucleus</location>
    </subcellularLocation>
</comment>
<dbReference type="InterPro" id="IPR002523">
    <property type="entry name" value="MgTranspt_CorA/ZnTranspt_ZntB"/>
</dbReference>
<evidence type="ECO:0000256" key="2">
    <source>
        <dbReference type="ARBA" id="ARBA00004141"/>
    </source>
</evidence>
<evidence type="ECO:0000256" key="7">
    <source>
        <dbReference type="SAM" id="Phobius"/>
    </source>
</evidence>
<dbReference type="InterPro" id="IPR050613">
    <property type="entry name" value="Sec_Metabolite_Reg"/>
</dbReference>
<dbReference type="PANTHER" id="PTHR31001">
    <property type="entry name" value="UNCHARACTERIZED TRANSCRIPTIONAL REGULATORY PROTEIN"/>
    <property type="match status" value="1"/>
</dbReference>
<keyword evidence="4 7" id="KW-1133">Transmembrane helix</keyword>
<dbReference type="EMBL" id="LCWF01000137">
    <property type="protein sequence ID" value="KKY17699.1"/>
    <property type="molecule type" value="Genomic_DNA"/>
</dbReference>
<keyword evidence="6" id="KW-0539">Nucleus</keyword>
<dbReference type="Pfam" id="PF01544">
    <property type="entry name" value="CorA"/>
    <property type="match status" value="1"/>
</dbReference>
<dbReference type="Gene3D" id="1.20.58.340">
    <property type="entry name" value="Magnesium transport protein CorA, transmembrane region"/>
    <property type="match status" value="1"/>
</dbReference>
<dbReference type="SUPFAM" id="SSF144083">
    <property type="entry name" value="Magnesium transport protein CorA, transmembrane region"/>
    <property type="match status" value="1"/>
</dbReference>